<dbReference type="GO" id="GO:0042910">
    <property type="term" value="F:xenobiotic transmembrane transporter activity"/>
    <property type="evidence" value="ECO:0007669"/>
    <property type="project" value="TreeGrafter"/>
</dbReference>
<dbReference type="SUPFAM" id="SSF82693">
    <property type="entry name" value="Multidrug efflux transporter AcrB pore domain, PN1, PN2, PC1 and PC2 subdomains"/>
    <property type="match status" value="2"/>
</dbReference>
<feature type="transmembrane region" description="Helical" evidence="1">
    <location>
        <begin position="882"/>
        <end position="905"/>
    </location>
</feature>
<dbReference type="Gene3D" id="3.30.70.1440">
    <property type="entry name" value="Multidrug efflux transporter AcrB pore domain"/>
    <property type="match status" value="1"/>
</dbReference>
<dbReference type="Pfam" id="PF00873">
    <property type="entry name" value="ACR_tran"/>
    <property type="match status" value="1"/>
</dbReference>
<dbReference type="SUPFAM" id="SSF82714">
    <property type="entry name" value="Multidrug efflux transporter AcrB TolC docking domain, DN and DC subdomains"/>
    <property type="match status" value="2"/>
</dbReference>
<dbReference type="InterPro" id="IPR027463">
    <property type="entry name" value="AcrB_DN_DC_subdom"/>
</dbReference>
<dbReference type="Gene3D" id="3.30.70.1320">
    <property type="entry name" value="Multidrug efflux transporter AcrB pore domain like"/>
    <property type="match status" value="1"/>
</dbReference>
<dbReference type="PANTHER" id="PTHR32063">
    <property type="match status" value="1"/>
</dbReference>
<feature type="transmembrane region" description="Helical" evidence="1">
    <location>
        <begin position="361"/>
        <end position="379"/>
    </location>
</feature>
<name>A0A562K7F7_SPHWJ</name>
<proteinExistence type="predicted"/>
<comment type="caution">
    <text evidence="2">The sequence shown here is derived from an EMBL/GenBank/DDBJ whole genome shotgun (WGS) entry which is preliminary data.</text>
</comment>
<keyword evidence="1" id="KW-1133">Transmembrane helix</keyword>
<dbReference type="Proteomes" id="UP000316624">
    <property type="component" value="Unassembled WGS sequence"/>
</dbReference>
<feature type="transmembrane region" description="Helical" evidence="1">
    <location>
        <begin position="429"/>
        <end position="452"/>
    </location>
</feature>
<feature type="transmembrane region" description="Helical" evidence="1">
    <location>
        <begin position="385"/>
        <end position="408"/>
    </location>
</feature>
<reference evidence="2 3" key="1">
    <citation type="journal article" date="2015" name="Stand. Genomic Sci.">
        <title>Genomic Encyclopedia of Bacterial and Archaeal Type Strains, Phase III: the genomes of soil and plant-associated and newly described type strains.</title>
        <authorList>
            <person name="Whitman W.B."/>
            <person name="Woyke T."/>
            <person name="Klenk H.P."/>
            <person name="Zhou Y."/>
            <person name="Lilburn T.G."/>
            <person name="Beck B.J."/>
            <person name="De Vos P."/>
            <person name="Vandamme P."/>
            <person name="Eisen J.A."/>
            <person name="Garrity G."/>
            <person name="Hugenholtz P."/>
            <person name="Kyrpides N.C."/>
        </authorList>
    </citation>
    <scope>NUCLEOTIDE SEQUENCE [LARGE SCALE GENOMIC DNA]</scope>
    <source>
        <strain evidence="2 3">CGMCC 1.7748</strain>
    </source>
</reference>
<gene>
    <name evidence="2" type="ORF">IQ35_03285</name>
</gene>
<keyword evidence="3" id="KW-1185">Reference proteome</keyword>
<evidence type="ECO:0000313" key="3">
    <source>
        <dbReference type="Proteomes" id="UP000316624"/>
    </source>
</evidence>
<dbReference type="GO" id="GO:0005886">
    <property type="term" value="C:plasma membrane"/>
    <property type="evidence" value="ECO:0007669"/>
    <property type="project" value="TreeGrafter"/>
</dbReference>
<feature type="transmembrane region" description="Helical" evidence="1">
    <location>
        <begin position="458"/>
        <end position="478"/>
    </location>
</feature>
<dbReference type="PRINTS" id="PR00702">
    <property type="entry name" value="ACRIFLAVINRP"/>
</dbReference>
<evidence type="ECO:0000256" key="1">
    <source>
        <dbReference type="SAM" id="Phobius"/>
    </source>
</evidence>
<dbReference type="Gene3D" id="1.20.1640.10">
    <property type="entry name" value="Multidrug efflux transporter AcrB transmembrane domain"/>
    <property type="match status" value="2"/>
</dbReference>
<dbReference type="Gene3D" id="3.30.70.1430">
    <property type="entry name" value="Multidrug efflux transporter AcrB pore domain"/>
    <property type="match status" value="2"/>
</dbReference>
<dbReference type="AlphaFoldDB" id="A0A562K7F7"/>
<dbReference type="RefSeq" id="WP_145075018.1">
    <property type="nucleotide sequence ID" value="NZ_JACIIY010000018.1"/>
</dbReference>
<feature type="transmembrane region" description="Helical" evidence="1">
    <location>
        <begin position="12"/>
        <end position="31"/>
    </location>
</feature>
<keyword evidence="1" id="KW-0472">Membrane</keyword>
<feature type="transmembrane region" description="Helical" evidence="1">
    <location>
        <begin position="936"/>
        <end position="959"/>
    </location>
</feature>
<feature type="transmembrane region" description="Helical" evidence="1">
    <location>
        <begin position="540"/>
        <end position="559"/>
    </location>
</feature>
<feature type="transmembrane region" description="Helical" evidence="1">
    <location>
        <begin position="1018"/>
        <end position="1040"/>
    </location>
</feature>
<dbReference type="PANTHER" id="PTHR32063:SF8">
    <property type="entry name" value="CATION EFFLUX PROTEIN"/>
    <property type="match status" value="1"/>
</dbReference>
<dbReference type="Gene3D" id="3.30.2090.10">
    <property type="entry name" value="Multidrug efflux transporter AcrB TolC docking domain, DN and DC subdomains"/>
    <property type="match status" value="2"/>
</dbReference>
<evidence type="ECO:0000313" key="2">
    <source>
        <dbReference type="EMBL" id="TWH91358.1"/>
    </source>
</evidence>
<feature type="transmembrane region" description="Helical" evidence="1">
    <location>
        <begin position="987"/>
        <end position="1006"/>
    </location>
</feature>
<protein>
    <submittedName>
        <fullName evidence="2">CzcA family heavy metal efflux pump</fullName>
    </submittedName>
</protein>
<organism evidence="2 3">
    <name type="scientific">Sphingobium wenxiniae (strain DSM 21828 / CGMCC 1.7748 / JZ-1)</name>
    <dbReference type="NCBI Taxonomy" id="595605"/>
    <lineage>
        <taxon>Bacteria</taxon>
        <taxon>Pseudomonadati</taxon>
        <taxon>Pseudomonadota</taxon>
        <taxon>Alphaproteobacteria</taxon>
        <taxon>Sphingomonadales</taxon>
        <taxon>Sphingomonadaceae</taxon>
        <taxon>Sphingobium</taxon>
    </lineage>
</organism>
<dbReference type="EMBL" id="VLKK01000017">
    <property type="protein sequence ID" value="TWH91358.1"/>
    <property type="molecule type" value="Genomic_DNA"/>
</dbReference>
<dbReference type="SUPFAM" id="SSF82866">
    <property type="entry name" value="Multidrug efflux transporter AcrB transmembrane domain"/>
    <property type="match status" value="2"/>
</dbReference>
<feature type="transmembrane region" description="Helical" evidence="1">
    <location>
        <begin position="912"/>
        <end position="930"/>
    </location>
</feature>
<dbReference type="InterPro" id="IPR001036">
    <property type="entry name" value="Acrflvin-R"/>
</dbReference>
<sequence>MIALVRIALTRPLTFIVMAILIFGLGIFSVLRMPVDIFPRIGVPVIAVAWSYNGLSPEEMAGRIINPFERVLTTTVDDIDSIESQSLNGVAVVRIYFQPSADIRTATAQVTSISQTILRQLPPGISPPMITNYDASTVPIVQLALAGEGLSEQQLYDLGLNQIRPQLITVPGVAMPFPFGGKQRQIQIDIDPGALRSKGLSAGDVAAAIAAQTQITPAGFAKIGGLQYNVRLNNAPGSVEQLNKLPIKVVDGATIFMRDIAQVRDGSPPQTNIVQVDGQRSALMTTLKSGAASTLTIVDTIRDRLPAITEGLPDTLKVQLIGDQSVLVKAAVSAVAYEGVLAAVLTSLMILLFLGSWRSTVIIVTTIPLAILGALYALGATGNTLNIMTLGGLALAIGILVDDATVTIENINWHLEKGKPVLKSIMDGAVQIVTPAFVAVTCICIVFVPMFFLPGVAGYLFVPMALSVIFAMITSFILSRTLIPTMAMYLLRPHRHGDEAARAQSANPLVRLQHGFSLWFDRQKDRFGGLLSRILAVRRVFMPAFLAAMVASLLLIPTLGRDFFPSVDAGQITLHVRAPVGTRLEDSAALFSQVQSRVRELIPAKEVKSMVANIGLSTAPLNVIYNNSGTVGSHEGDILIALQRNRSPTEGHVATLRRELPRSFPGIDFAFLPADITSQILNFGSPAPIDIQVSGRNLAANEAYARKLLQRVRSIPGLADARIQQSSRAPQINVDIDRARIAQYGLTQRDVTTNLATALAGTTQTAPVFWLSPENGVSYPVVAQVPEMRVDSLASLESLPISAAGGEAQTLGGLGAITRDTTFSVVSRANIQPMVNLYATTQGRDLGAVVSDVQRAIEGLEKERPKGVTVTVAGQFETMNQAFSGLTFGLIGAIALIYLIIVVNFQSWVDPLVIIGALPAAFAGIVWMLFLTGTTISVPALTGAIMSMGVATANSILVVSFARERLAETGDAVQAALDAATVRFRPVIMTALAIMIGMTPMAIGIGEGAEQNAPLGRAVIGGLIFATVATLVFVPALFSFAHRKGAPASPARELELKHV</sequence>
<keyword evidence="1" id="KW-0812">Transmembrane</keyword>
<feature type="transmembrane region" description="Helical" evidence="1">
    <location>
        <begin position="334"/>
        <end position="354"/>
    </location>
</feature>
<accession>A0A562K7F7</accession>